<dbReference type="GO" id="GO:0004623">
    <property type="term" value="F:phospholipase A2 activity"/>
    <property type="evidence" value="ECO:0007669"/>
    <property type="project" value="InterPro"/>
</dbReference>
<keyword evidence="4" id="KW-0442">Lipid degradation</keyword>
<dbReference type="EMBL" id="CAJPEX010009436">
    <property type="protein sequence ID" value="CAG0924872.1"/>
    <property type="molecule type" value="Genomic_DNA"/>
</dbReference>
<dbReference type="InterPro" id="IPR033113">
    <property type="entry name" value="PLA2_histidine"/>
</dbReference>
<comment type="cofactor">
    <cofactor evidence="1">
        <name>Ca(2+)</name>
        <dbReference type="ChEBI" id="CHEBI:29108"/>
    </cofactor>
</comment>
<dbReference type="AlphaFoldDB" id="A0A7R9C1W5"/>
<dbReference type="Pfam" id="PF05826">
    <property type="entry name" value="Phospholip_A2_2"/>
    <property type="match status" value="1"/>
</dbReference>
<evidence type="ECO:0000256" key="5">
    <source>
        <dbReference type="ARBA" id="ARBA00023098"/>
    </source>
</evidence>
<dbReference type="EMBL" id="OA891473">
    <property type="protein sequence ID" value="CAD7284720.1"/>
    <property type="molecule type" value="Genomic_DNA"/>
</dbReference>
<dbReference type="OrthoDB" id="10059604at2759"/>
<keyword evidence="3" id="KW-0964">Secreted</keyword>
<dbReference type="PANTHER" id="PTHR12253">
    <property type="entry name" value="RH14732P"/>
    <property type="match status" value="1"/>
</dbReference>
<evidence type="ECO:0000256" key="2">
    <source>
        <dbReference type="ARBA" id="ARBA00004613"/>
    </source>
</evidence>
<feature type="signal peptide" evidence="6">
    <location>
        <begin position="1"/>
        <end position="26"/>
    </location>
</feature>
<keyword evidence="5" id="KW-0443">Lipid metabolism</keyword>
<dbReference type="InterPro" id="IPR016090">
    <property type="entry name" value="PLA2-like_dom"/>
</dbReference>
<dbReference type="SUPFAM" id="SSF48619">
    <property type="entry name" value="Phospholipase A2, PLA2"/>
    <property type="match status" value="1"/>
</dbReference>
<accession>A0A7R9C1W5</accession>
<feature type="domain" description="Phospholipase A2-like central" evidence="7">
    <location>
        <begin position="121"/>
        <end position="222"/>
    </location>
</feature>
<reference evidence="8" key="1">
    <citation type="submission" date="2020-11" db="EMBL/GenBank/DDBJ databases">
        <authorList>
            <person name="Tran Van P."/>
        </authorList>
    </citation>
    <scope>NUCLEOTIDE SEQUENCE</scope>
</reference>
<dbReference type="GO" id="GO:0016042">
    <property type="term" value="P:lipid catabolic process"/>
    <property type="evidence" value="ECO:0007669"/>
    <property type="project" value="UniProtKB-KW"/>
</dbReference>
<keyword evidence="9" id="KW-1185">Reference proteome</keyword>
<protein>
    <recommendedName>
        <fullName evidence="7">Phospholipase A2-like central domain-containing protein</fullName>
    </recommendedName>
</protein>
<evidence type="ECO:0000256" key="3">
    <source>
        <dbReference type="ARBA" id="ARBA00022525"/>
    </source>
</evidence>
<name>A0A7R9C1W5_9CRUS</name>
<dbReference type="GO" id="GO:0006644">
    <property type="term" value="P:phospholipid metabolic process"/>
    <property type="evidence" value="ECO:0007669"/>
    <property type="project" value="InterPro"/>
</dbReference>
<evidence type="ECO:0000313" key="9">
    <source>
        <dbReference type="Proteomes" id="UP000678499"/>
    </source>
</evidence>
<dbReference type="InterPro" id="IPR036444">
    <property type="entry name" value="PLipase_A2_dom_sf"/>
</dbReference>
<keyword evidence="6" id="KW-0732">Signal</keyword>
<feature type="chain" id="PRO_5036210548" description="Phospholipase A2-like central domain-containing protein" evidence="6">
    <location>
        <begin position="27"/>
        <end position="234"/>
    </location>
</feature>
<dbReference type="PROSITE" id="PS00118">
    <property type="entry name" value="PA2_HIS"/>
    <property type="match status" value="1"/>
</dbReference>
<dbReference type="Proteomes" id="UP000678499">
    <property type="component" value="Unassembled WGS sequence"/>
</dbReference>
<evidence type="ECO:0000256" key="4">
    <source>
        <dbReference type="ARBA" id="ARBA00022963"/>
    </source>
</evidence>
<dbReference type="GO" id="GO:0050482">
    <property type="term" value="P:arachidonate secretion"/>
    <property type="evidence" value="ECO:0007669"/>
    <property type="project" value="InterPro"/>
</dbReference>
<proteinExistence type="predicted"/>
<evidence type="ECO:0000256" key="6">
    <source>
        <dbReference type="SAM" id="SignalP"/>
    </source>
</evidence>
<comment type="subcellular location">
    <subcellularLocation>
        <location evidence="2">Secreted</location>
    </subcellularLocation>
</comment>
<gene>
    <name evidence="8" type="ORF">NMOB1V02_LOCUS12324</name>
</gene>
<dbReference type="Gene3D" id="1.20.90.10">
    <property type="entry name" value="Phospholipase A2 domain"/>
    <property type="match status" value="1"/>
</dbReference>
<dbReference type="GO" id="GO:0005576">
    <property type="term" value="C:extracellular region"/>
    <property type="evidence" value="ECO:0007669"/>
    <property type="project" value="UniProtKB-SubCell"/>
</dbReference>
<organism evidence="8">
    <name type="scientific">Notodromas monacha</name>
    <dbReference type="NCBI Taxonomy" id="399045"/>
    <lineage>
        <taxon>Eukaryota</taxon>
        <taxon>Metazoa</taxon>
        <taxon>Ecdysozoa</taxon>
        <taxon>Arthropoda</taxon>
        <taxon>Crustacea</taxon>
        <taxon>Oligostraca</taxon>
        <taxon>Ostracoda</taxon>
        <taxon>Podocopa</taxon>
        <taxon>Podocopida</taxon>
        <taxon>Cypridocopina</taxon>
        <taxon>Cypridoidea</taxon>
        <taxon>Cyprididae</taxon>
        <taxon>Notodromas</taxon>
    </lineage>
</organism>
<evidence type="ECO:0000313" key="8">
    <source>
        <dbReference type="EMBL" id="CAD7284720.1"/>
    </source>
</evidence>
<evidence type="ECO:0000256" key="1">
    <source>
        <dbReference type="ARBA" id="ARBA00001913"/>
    </source>
</evidence>
<evidence type="ECO:0000259" key="7">
    <source>
        <dbReference type="Pfam" id="PF05826"/>
    </source>
</evidence>
<sequence length="234" mass="25422">MTGSQRRMKAITAAVRVLLLPLLALAAPQGQAVAVKGDLQGYSHHSLTADDPCSSPAFVPSDVSQETLEAQRNFCTTLKVRRKRQTVQFGQESLRDIASSATALGSILGTPGSNDSNVPLIFPDTKWCGEGTIAANYNDLGKEQFADMCCRAHDHCPQSLDSFAYNSAYDLKNPIGYTLSSCDCDTEFRRCLDTNANSGLDWVSGLIKDIFENVLRTPCMKYMHPLKCVGSTSS</sequence>